<dbReference type="PRINTS" id="PR01790">
    <property type="entry name" value="SMP30FAMILY"/>
</dbReference>
<feature type="binding site" evidence="3">
    <location>
        <position position="34"/>
    </location>
    <ligand>
        <name>a divalent metal cation</name>
        <dbReference type="ChEBI" id="CHEBI:60240"/>
    </ligand>
</feature>
<feature type="binding site" evidence="3">
    <location>
        <position position="119"/>
    </location>
    <ligand>
        <name>substrate</name>
    </ligand>
</feature>
<evidence type="ECO:0000256" key="1">
    <source>
        <dbReference type="ARBA" id="ARBA00022801"/>
    </source>
</evidence>
<reference evidence="5 6" key="1">
    <citation type="journal article" date="2014" name="Int. J. Syst. Evol. Microbiol.">
        <title>Complete genome sequence of Corynebacterium casei LMG S-19264T (=DSM 44701T), isolated from a smear-ripened cheese.</title>
        <authorList>
            <consortium name="US DOE Joint Genome Institute (JGI-PGF)"/>
            <person name="Walter F."/>
            <person name="Albersmeier A."/>
            <person name="Kalinowski J."/>
            <person name="Ruckert C."/>
        </authorList>
    </citation>
    <scope>NUCLEOTIDE SEQUENCE [LARGE SCALE GENOMIC DNA]</scope>
    <source>
        <strain evidence="5 6">CGMCC 1.12925</strain>
    </source>
</reference>
<proteinExistence type="predicted"/>
<evidence type="ECO:0000313" key="5">
    <source>
        <dbReference type="EMBL" id="GGE19070.1"/>
    </source>
</evidence>
<keyword evidence="3" id="KW-0479">Metal-binding</keyword>
<comment type="cofactor">
    <cofactor evidence="3">
        <name>Zn(2+)</name>
        <dbReference type="ChEBI" id="CHEBI:29105"/>
    </cofactor>
    <text evidence="3">Binds 1 divalent metal cation per subunit.</text>
</comment>
<evidence type="ECO:0000256" key="3">
    <source>
        <dbReference type="PIRSR" id="PIRSR605511-2"/>
    </source>
</evidence>
<keyword evidence="6" id="KW-1185">Reference proteome</keyword>
<keyword evidence="1" id="KW-0378">Hydrolase</keyword>
<evidence type="ECO:0000256" key="2">
    <source>
        <dbReference type="PIRSR" id="PIRSR605511-1"/>
    </source>
</evidence>
<organism evidence="5 6">
    <name type="scientific">Psychroflexus salis</name>
    <dbReference type="NCBI Taxonomy" id="1526574"/>
    <lineage>
        <taxon>Bacteria</taxon>
        <taxon>Pseudomonadati</taxon>
        <taxon>Bacteroidota</taxon>
        <taxon>Flavobacteriia</taxon>
        <taxon>Flavobacteriales</taxon>
        <taxon>Flavobacteriaceae</taxon>
        <taxon>Psychroflexus</taxon>
    </lineage>
</organism>
<dbReference type="GO" id="GO:0046872">
    <property type="term" value="F:metal ion binding"/>
    <property type="evidence" value="ECO:0007669"/>
    <property type="project" value="UniProtKB-KW"/>
</dbReference>
<feature type="active site" description="Proton donor/acceptor" evidence="2">
    <location>
        <position position="213"/>
    </location>
</feature>
<evidence type="ECO:0000313" key="6">
    <source>
        <dbReference type="Proteomes" id="UP000599688"/>
    </source>
</evidence>
<dbReference type="Gene3D" id="2.120.10.30">
    <property type="entry name" value="TolB, C-terminal domain"/>
    <property type="match status" value="1"/>
</dbReference>
<sequence length="284" mass="31729">MSENGNQNKEQPESVEVKMNYNVEELANNFKFTEGPAVDAEGNVYFTDIPEAKIWIWTVNGEMELFREESGGANGLFFDENQNLFICEGWEGRITRISPDANYEVVASKYQGKRFNQPNDIWPDAKGGAYFTDPEYNENPALHQGGMHVYYVNSENETIQVITDLVKPNGLIGTPNGKTLYVTDHGDDKTFSYTIQENGSLSNKTLFTNLGGDGMTIDQNGSIYLTTTDKKAIDVFNKNGDLFYSIALPQQPSNVCFGGKNLDELFITARTSIYKIKLDAKGVN</sequence>
<dbReference type="PANTHER" id="PTHR47572:SF4">
    <property type="entry name" value="LACTONASE DRP35"/>
    <property type="match status" value="1"/>
</dbReference>
<protein>
    <submittedName>
        <fullName evidence="5">Gluconolactonase</fullName>
    </submittedName>
</protein>
<comment type="caution">
    <text evidence="5">The sequence shown here is derived from an EMBL/GenBank/DDBJ whole genome shotgun (WGS) entry which is preliminary data.</text>
</comment>
<dbReference type="InterPro" id="IPR011042">
    <property type="entry name" value="6-blade_b-propeller_TolB-like"/>
</dbReference>
<feature type="binding site" evidence="3">
    <location>
        <position position="138"/>
    </location>
    <ligand>
        <name>substrate</name>
    </ligand>
</feature>
<accession>A0A916ZZM7</accession>
<feature type="domain" description="SMP-30/Gluconolactonase/LRE-like region" evidence="4">
    <location>
        <begin position="32"/>
        <end position="269"/>
    </location>
</feature>
<dbReference type="Proteomes" id="UP000599688">
    <property type="component" value="Unassembled WGS sequence"/>
</dbReference>
<gene>
    <name evidence="5" type="ORF">GCM10010831_20300</name>
</gene>
<evidence type="ECO:0000259" key="4">
    <source>
        <dbReference type="Pfam" id="PF08450"/>
    </source>
</evidence>
<dbReference type="EMBL" id="BMGL01000011">
    <property type="protein sequence ID" value="GGE19070.1"/>
    <property type="molecule type" value="Genomic_DNA"/>
</dbReference>
<dbReference type="AlphaFoldDB" id="A0A916ZZM7"/>
<dbReference type="InterPro" id="IPR005511">
    <property type="entry name" value="SMP-30"/>
</dbReference>
<name>A0A916ZZM7_9FLAO</name>
<feature type="binding site" evidence="3">
    <location>
        <position position="169"/>
    </location>
    <ligand>
        <name>a divalent metal cation</name>
        <dbReference type="ChEBI" id="CHEBI:60240"/>
    </ligand>
</feature>
<dbReference type="Pfam" id="PF08450">
    <property type="entry name" value="SGL"/>
    <property type="match status" value="1"/>
</dbReference>
<dbReference type="InterPro" id="IPR013658">
    <property type="entry name" value="SGL"/>
</dbReference>
<dbReference type="GO" id="GO:0016787">
    <property type="term" value="F:hydrolase activity"/>
    <property type="evidence" value="ECO:0007669"/>
    <property type="project" value="UniProtKB-KW"/>
</dbReference>
<keyword evidence="3" id="KW-0862">Zinc</keyword>
<dbReference type="SUPFAM" id="SSF63829">
    <property type="entry name" value="Calcium-dependent phosphotriesterase"/>
    <property type="match status" value="1"/>
</dbReference>
<dbReference type="InterPro" id="IPR051262">
    <property type="entry name" value="SMP-30/CGR1_Lactonase"/>
</dbReference>
<feature type="binding site" evidence="3">
    <location>
        <position position="213"/>
    </location>
    <ligand>
        <name>a divalent metal cation</name>
        <dbReference type="ChEBI" id="CHEBI:60240"/>
    </ligand>
</feature>
<dbReference type="PANTHER" id="PTHR47572">
    <property type="entry name" value="LIPOPROTEIN-RELATED"/>
    <property type="match status" value="1"/>
</dbReference>